<name>I7JW98_9CORY</name>
<dbReference type="InterPro" id="IPR009937">
    <property type="entry name" value="Phage_holin_3_6"/>
</dbReference>
<dbReference type="RefSeq" id="WP_004601152.1">
    <property type="nucleotide sequence ID" value="NZ_HF541867.1"/>
</dbReference>
<dbReference type="eggNOG" id="ENOG50332VJ">
    <property type="taxonomic scope" value="Bacteria"/>
</dbReference>
<evidence type="ECO:0000256" key="1">
    <source>
        <dbReference type="SAM" id="Phobius"/>
    </source>
</evidence>
<dbReference type="EMBL" id="CAJZ01000146">
    <property type="protein sequence ID" value="CCI83756.1"/>
    <property type="molecule type" value="Genomic_DNA"/>
</dbReference>
<comment type="caution">
    <text evidence="2">The sequence shown here is derived from an EMBL/GenBank/DDBJ whole genome shotgun (WGS) entry which is preliminary data.</text>
</comment>
<dbReference type="OrthoDB" id="3828498at2"/>
<dbReference type="EMBL" id="AHAE01000059">
    <property type="protein sequence ID" value="EJZ81807.1"/>
    <property type="molecule type" value="Genomic_DNA"/>
</dbReference>
<dbReference type="AlphaFoldDB" id="I7JW98"/>
<sequence length="166" mass="18020">MSNKDGLYSEGAHKFEPEINSIPLSDVDAQTGRESIGTLVKNATEQVSTLVRSEVELAKAELATSAKKGAVGGGLFGAAGIIALYSSFFFFIFVAELLAIWLPRWSAYLIVFGVMVVLAGLVAFIGFRQVKKIKAPKKTIDSFGQLREVVPSSQRRRQQSSEGLYS</sequence>
<evidence type="ECO:0000313" key="3">
    <source>
        <dbReference type="EMBL" id="EJZ81807.1"/>
    </source>
</evidence>
<feature type="transmembrane region" description="Helical" evidence="1">
    <location>
        <begin position="75"/>
        <end position="101"/>
    </location>
</feature>
<dbReference type="Pfam" id="PF07332">
    <property type="entry name" value="Phage_holin_3_6"/>
    <property type="match status" value="1"/>
</dbReference>
<dbReference type="PATRIC" id="fig|883169.3.peg.1213"/>
<evidence type="ECO:0000313" key="5">
    <source>
        <dbReference type="Proteomes" id="UP000011016"/>
    </source>
</evidence>
<evidence type="ECO:0000313" key="4">
    <source>
        <dbReference type="Proteomes" id="UP000006078"/>
    </source>
</evidence>
<keyword evidence="1" id="KW-0812">Transmembrane</keyword>
<dbReference type="Proteomes" id="UP000011016">
    <property type="component" value="Unassembled WGS sequence"/>
</dbReference>
<feature type="transmembrane region" description="Helical" evidence="1">
    <location>
        <begin position="107"/>
        <end position="127"/>
    </location>
</feature>
<evidence type="ECO:0000313" key="2">
    <source>
        <dbReference type="EMBL" id="CCI83756.1"/>
    </source>
</evidence>
<keyword evidence="1" id="KW-0472">Membrane</keyword>
<reference evidence="3 4" key="2">
    <citation type="submission" date="2012-08" db="EMBL/GenBank/DDBJ databases">
        <title>The Genome Sequence of Turicella otitidis ATCC 51513.</title>
        <authorList>
            <consortium name="The Broad Institute Genome Sequencing Platform"/>
            <person name="Earl A."/>
            <person name="Ward D."/>
            <person name="Feldgarden M."/>
            <person name="Gevers D."/>
            <person name="Huys G."/>
            <person name="Walker B."/>
            <person name="Young S.K."/>
            <person name="Zeng Q."/>
            <person name="Gargeya S."/>
            <person name="Fitzgerald M."/>
            <person name="Haas B."/>
            <person name="Abouelleil A."/>
            <person name="Alvarado L."/>
            <person name="Arachchi H.M."/>
            <person name="Berlin A.M."/>
            <person name="Chapman S.B."/>
            <person name="Goldberg J."/>
            <person name="Griggs A."/>
            <person name="Gujja S."/>
            <person name="Hansen M."/>
            <person name="Howarth C."/>
            <person name="Imamovic A."/>
            <person name="Larimer J."/>
            <person name="McCowen C."/>
            <person name="Montmayeur A."/>
            <person name="Murphy C."/>
            <person name="Neiman D."/>
            <person name="Pearson M."/>
            <person name="Priest M."/>
            <person name="Roberts A."/>
            <person name="Saif S."/>
            <person name="Shea T."/>
            <person name="Sisk P."/>
            <person name="Sykes S."/>
            <person name="Wortman J."/>
            <person name="Nusbaum C."/>
            <person name="Birren B."/>
        </authorList>
    </citation>
    <scope>NUCLEOTIDE SEQUENCE [LARGE SCALE GENOMIC DNA]</scope>
    <source>
        <strain evidence="3 4">ATCC 51513</strain>
    </source>
</reference>
<dbReference type="STRING" id="29321.AAV33_07905"/>
<proteinExistence type="predicted"/>
<keyword evidence="1" id="KW-1133">Transmembrane helix</keyword>
<protein>
    <submittedName>
        <fullName evidence="2">Putative membrane protein</fullName>
    </submittedName>
</protein>
<dbReference type="HOGENOM" id="CLU_106273_2_1_11"/>
<gene>
    <name evidence="2" type="ORF">BN46_1029</name>
    <name evidence="3" type="ORF">HMPREF9719_01262</name>
</gene>
<reference evidence="2 5" key="1">
    <citation type="journal article" date="2012" name="J. Bacteriol.">
        <title>Draft Genome Sequence of Turicella otitidis ATCC 51513, Isolated from Middle Ear Fluid from a Child with Otitis Media.</title>
        <authorList>
            <person name="Brinkrolf K."/>
            <person name="Schneider J."/>
            <person name="Knecht M."/>
            <person name="Ruckert C."/>
            <person name="Tauch A."/>
        </authorList>
    </citation>
    <scope>NUCLEOTIDE SEQUENCE [LARGE SCALE GENOMIC DNA]</scope>
    <source>
        <strain evidence="2 5">ATCC 51513</strain>
    </source>
</reference>
<keyword evidence="4" id="KW-1185">Reference proteome</keyword>
<accession>I7JW98</accession>
<organism evidence="2 5">
    <name type="scientific">Corynebacterium otitidis ATCC 51513</name>
    <dbReference type="NCBI Taxonomy" id="883169"/>
    <lineage>
        <taxon>Bacteria</taxon>
        <taxon>Bacillati</taxon>
        <taxon>Actinomycetota</taxon>
        <taxon>Actinomycetes</taxon>
        <taxon>Mycobacteriales</taxon>
        <taxon>Corynebacteriaceae</taxon>
        <taxon>Corynebacterium</taxon>
    </lineage>
</organism>
<dbReference type="Proteomes" id="UP000006078">
    <property type="component" value="Unassembled WGS sequence"/>
</dbReference>